<feature type="domain" description="TonB-dependent receptor-like beta-barrel" evidence="14">
    <location>
        <begin position="265"/>
        <end position="651"/>
    </location>
</feature>
<evidence type="ECO:0000256" key="6">
    <source>
        <dbReference type="ARBA" id="ARBA00022729"/>
    </source>
</evidence>
<dbReference type="InterPro" id="IPR011276">
    <property type="entry name" value="TonB_haem/Hb_rcpt"/>
</dbReference>
<comment type="caution">
    <text evidence="16">The sequence shown here is derived from an EMBL/GenBank/DDBJ whole genome shotgun (WGS) entry which is preliminary data.</text>
</comment>
<evidence type="ECO:0000256" key="5">
    <source>
        <dbReference type="ARBA" id="ARBA00022692"/>
    </source>
</evidence>
<keyword evidence="9 10" id="KW-0998">Cell outer membrane</keyword>
<keyword evidence="8 10" id="KW-0472">Membrane</keyword>
<evidence type="ECO:0000256" key="4">
    <source>
        <dbReference type="ARBA" id="ARBA00022452"/>
    </source>
</evidence>
<organism evidence="16 17">
    <name type="scientific">Shewanella surugensis</name>
    <dbReference type="NCBI Taxonomy" id="212020"/>
    <lineage>
        <taxon>Bacteria</taxon>
        <taxon>Pseudomonadati</taxon>
        <taxon>Pseudomonadota</taxon>
        <taxon>Gammaproteobacteria</taxon>
        <taxon>Alteromonadales</taxon>
        <taxon>Shewanellaceae</taxon>
        <taxon>Shewanella</taxon>
    </lineage>
</organism>
<dbReference type="InterPro" id="IPR000531">
    <property type="entry name" value="Beta-barrel_TonB"/>
</dbReference>
<keyword evidence="6 13" id="KW-0732">Signal</keyword>
<dbReference type="RefSeq" id="WP_248939812.1">
    <property type="nucleotide sequence ID" value="NZ_JAKIKS010000025.1"/>
</dbReference>
<dbReference type="Pfam" id="PF07715">
    <property type="entry name" value="Plug"/>
    <property type="match status" value="1"/>
</dbReference>
<evidence type="ECO:0000256" key="3">
    <source>
        <dbReference type="ARBA" id="ARBA00022448"/>
    </source>
</evidence>
<keyword evidence="4 10" id="KW-1134">Transmembrane beta strand</keyword>
<evidence type="ECO:0000259" key="14">
    <source>
        <dbReference type="Pfam" id="PF00593"/>
    </source>
</evidence>
<evidence type="ECO:0000256" key="12">
    <source>
        <dbReference type="RuleBase" id="RU003357"/>
    </source>
</evidence>
<dbReference type="PROSITE" id="PS52016">
    <property type="entry name" value="TONB_DEPENDENT_REC_3"/>
    <property type="match status" value="1"/>
</dbReference>
<accession>A0ABT0LA67</accession>
<dbReference type="PROSITE" id="PS01156">
    <property type="entry name" value="TONB_DEPENDENT_REC_2"/>
    <property type="match status" value="1"/>
</dbReference>
<comment type="subcellular location">
    <subcellularLocation>
        <location evidence="1 10">Cell outer membrane</location>
        <topology evidence="1 10">Multi-pass membrane protein</topology>
    </subcellularLocation>
</comment>
<evidence type="ECO:0000256" key="13">
    <source>
        <dbReference type="SAM" id="SignalP"/>
    </source>
</evidence>
<dbReference type="InterPro" id="IPR036942">
    <property type="entry name" value="Beta-barrel_TonB_sf"/>
</dbReference>
<feature type="signal peptide" evidence="13">
    <location>
        <begin position="1"/>
        <end position="20"/>
    </location>
</feature>
<dbReference type="Proteomes" id="UP001203423">
    <property type="component" value="Unassembled WGS sequence"/>
</dbReference>
<evidence type="ECO:0000256" key="1">
    <source>
        <dbReference type="ARBA" id="ARBA00004571"/>
    </source>
</evidence>
<dbReference type="Gene3D" id="2.170.130.10">
    <property type="entry name" value="TonB-dependent receptor, plug domain"/>
    <property type="match status" value="1"/>
</dbReference>
<evidence type="ECO:0000256" key="8">
    <source>
        <dbReference type="ARBA" id="ARBA00023136"/>
    </source>
</evidence>
<reference evidence="16 17" key="1">
    <citation type="submission" date="2022-01" db="EMBL/GenBank/DDBJ databases">
        <title>Whole genome-based taxonomy of the Shewanellaceae.</title>
        <authorList>
            <person name="Martin-Rodriguez A.J."/>
        </authorList>
    </citation>
    <scope>NUCLEOTIDE SEQUENCE [LARGE SCALE GENOMIC DNA]</scope>
    <source>
        <strain evidence="16 17">DSM 17177</strain>
    </source>
</reference>
<dbReference type="InterPro" id="IPR010917">
    <property type="entry name" value="TonB_rcpt_CS"/>
</dbReference>
<dbReference type="InterPro" id="IPR037066">
    <property type="entry name" value="Plug_dom_sf"/>
</dbReference>
<evidence type="ECO:0000256" key="2">
    <source>
        <dbReference type="ARBA" id="ARBA00009810"/>
    </source>
</evidence>
<evidence type="ECO:0000259" key="15">
    <source>
        <dbReference type="Pfam" id="PF07715"/>
    </source>
</evidence>
<keyword evidence="17" id="KW-1185">Reference proteome</keyword>
<gene>
    <name evidence="16" type="ORF">L2764_08615</name>
</gene>
<dbReference type="Pfam" id="PF00593">
    <property type="entry name" value="TonB_dep_Rec_b-barrel"/>
    <property type="match status" value="1"/>
</dbReference>
<evidence type="ECO:0000256" key="9">
    <source>
        <dbReference type="ARBA" id="ARBA00023237"/>
    </source>
</evidence>
<keyword evidence="16" id="KW-0675">Receptor</keyword>
<dbReference type="PANTHER" id="PTHR30069:SF41">
    <property type="entry name" value="HEME_HEMOPEXIN UTILIZATION PROTEIN C"/>
    <property type="match status" value="1"/>
</dbReference>
<dbReference type="InterPro" id="IPR039426">
    <property type="entry name" value="TonB-dep_rcpt-like"/>
</dbReference>
<dbReference type="InterPro" id="IPR010949">
    <property type="entry name" value="TonB_Hb/transfer/lactofer_rcpt"/>
</dbReference>
<dbReference type="PANTHER" id="PTHR30069">
    <property type="entry name" value="TONB-DEPENDENT OUTER MEMBRANE RECEPTOR"/>
    <property type="match status" value="1"/>
</dbReference>
<dbReference type="Gene3D" id="2.40.170.20">
    <property type="entry name" value="TonB-dependent receptor, beta-barrel domain"/>
    <property type="match status" value="1"/>
</dbReference>
<evidence type="ECO:0000256" key="7">
    <source>
        <dbReference type="ARBA" id="ARBA00023077"/>
    </source>
</evidence>
<feature type="short sequence motif" description="TonB C-terminal box" evidence="11">
    <location>
        <begin position="661"/>
        <end position="678"/>
    </location>
</feature>
<evidence type="ECO:0000313" key="16">
    <source>
        <dbReference type="EMBL" id="MCL1124535.1"/>
    </source>
</evidence>
<dbReference type="SUPFAM" id="SSF56935">
    <property type="entry name" value="Porins"/>
    <property type="match status" value="1"/>
</dbReference>
<keyword evidence="3 10" id="KW-0813">Transport</keyword>
<proteinExistence type="inferred from homology"/>
<protein>
    <submittedName>
        <fullName evidence="16">TonB-dependent hemoglobin/transferrin/lactoferrin family receptor</fullName>
    </submittedName>
</protein>
<name>A0ABT0LA67_9GAMM</name>
<dbReference type="NCBIfam" id="TIGR01785">
    <property type="entry name" value="TonB-hemin"/>
    <property type="match status" value="1"/>
</dbReference>
<keyword evidence="5 10" id="KW-0812">Transmembrane</keyword>
<dbReference type="EMBL" id="JAKIKS010000025">
    <property type="protein sequence ID" value="MCL1124535.1"/>
    <property type="molecule type" value="Genomic_DNA"/>
</dbReference>
<sequence>MFTKPLAIFMAVSQTTLAFADGSQPYTEFDEVLVSATRINEKASDTSQSIAVVNEEQLQELQPNSVAGALKNEANISSTNGPRSSSQGVEIRGLSGQQVLQVIDGVRQNANSGHRGTYFMDPELLQSIEVIRGPASSVWGSGAIGGVVAQNTKSAKDLLEGDAGLGGYIKQGYETNGDRTTTSGAMYGKSESVDWLINGSTFDNNDIQTGDGDSIENSASDGNSGLIKLGWEPSIGERLQLSTRLSQIDELVPSNPSTDVSSSVPLVRRNTTDKNVTLSYDVNPNDNPLLNLHTLFYWNSTRYDEDRVTQYQRDNTDYNTVGLSINNESKLGTWSLLYGVDAYRDTFTTVRDDNGQEGERPDNIDADATVMGAFTQANVDLTQSIKLTTALRYDHYQNDSNSLGLSSADSALSPTVGLMWNVSSWLSLSARYDQAFRAPSMEEMYSTGTHYCIPAITDFLPDGLCNTFEINPDLKSETAKNKEVQADLRFEHLLGNDELALTLNVFRNDVDDYIEQSVSNAYMGISGLEQTTSWNNVAEARLTGFELSGRYRYEQTRFIVNYGQTEGKDTSTNEYLSDVPANKVTADLSQGIMQGDVKLGTRFTHVNAQDQLPEDNTQVYDSYSLWDLYVSWEPSIGHLEGFRFDVSVDNIGDEQYRQAWQTLYEPGRNIKLSGRYLF</sequence>
<dbReference type="NCBIfam" id="TIGR01786">
    <property type="entry name" value="TonB-hemlactrns"/>
    <property type="match status" value="1"/>
</dbReference>
<feature type="chain" id="PRO_5045169604" evidence="13">
    <location>
        <begin position="21"/>
        <end position="678"/>
    </location>
</feature>
<evidence type="ECO:0000313" key="17">
    <source>
        <dbReference type="Proteomes" id="UP001203423"/>
    </source>
</evidence>
<feature type="domain" description="TonB-dependent receptor plug" evidence="15">
    <location>
        <begin position="43"/>
        <end position="147"/>
    </location>
</feature>
<comment type="similarity">
    <text evidence="2 10 12">Belongs to the TonB-dependent receptor family.</text>
</comment>
<dbReference type="InterPro" id="IPR012910">
    <property type="entry name" value="Plug_dom"/>
</dbReference>
<dbReference type="CDD" id="cd01347">
    <property type="entry name" value="ligand_gated_channel"/>
    <property type="match status" value="1"/>
</dbReference>
<evidence type="ECO:0000256" key="11">
    <source>
        <dbReference type="PROSITE-ProRule" id="PRU10144"/>
    </source>
</evidence>
<evidence type="ECO:0000256" key="10">
    <source>
        <dbReference type="PROSITE-ProRule" id="PRU01360"/>
    </source>
</evidence>
<keyword evidence="7 12" id="KW-0798">TonB box</keyword>